<dbReference type="GO" id="GO:0008417">
    <property type="term" value="F:fucosyltransferase activity"/>
    <property type="evidence" value="ECO:0007669"/>
    <property type="project" value="InterPro"/>
</dbReference>
<reference evidence="11 12" key="1">
    <citation type="submission" date="2019-07" db="EMBL/GenBank/DDBJ databases">
        <title>Draft genome assembly of a fouling barnacle, Amphibalanus amphitrite (Darwin, 1854): The first reference genome for Thecostraca.</title>
        <authorList>
            <person name="Kim W."/>
        </authorList>
    </citation>
    <scope>NUCLEOTIDE SEQUENCE [LARGE SCALE GENOMIC DNA]</scope>
    <source>
        <strain evidence="11">SNU_AA5</strain>
        <tissue evidence="11">Soma without cirri and trophi</tissue>
    </source>
</reference>
<dbReference type="UniPathway" id="UPA00378"/>
<evidence type="ECO:0000256" key="4">
    <source>
        <dbReference type="ARBA" id="ARBA00022968"/>
    </source>
</evidence>
<evidence type="ECO:0000256" key="7">
    <source>
        <dbReference type="ARBA" id="ARBA00023136"/>
    </source>
</evidence>
<sequence>MYEWVPSHCGVDENERADQIAKEATALPQAAVPVDVATAHRAAARLARDRTIAAWPEGWYRTLKENRLPPPAATGDRSSAVDVHQLRAGHCDQNQPAGHGAPSAEGAAAARPGHGLTGDGWSHGPDRVQNSAARAEEARISTAAPVPPLKYILYWNEFYGSMEFEWGSGQKPFIENGCEVNTCFGTNNRKLLKMDQFDAILFHAQTLPFFDWPKVRSPHQRYVFVTTESAQYVAIPLTFYNNLFNLTLTYRRDSDFPYPYGGVEPVPSPPPTSTRNYAAGKTKLVAWFVSHCSSRSNRGK</sequence>
<keyword evidence="4" id="KW-0735">Signal-anchor</keyword>
<feature type="domain" description="RNase H type-1" evidence="10">
    <location>
        <begin position="1"/>
        <end position="26"/>
    </location>
</feature>
<evidence type="ECO:0000313" key="12">
    <source>
        <dbReference type="Proteomes" id="UP000440578"/>
    </source>
</evidence>
<comment type="pathway">
    <text evidence="2">Protein modification; protein glycosylation.</text>
</comment>
<feature type="compositionally biased region" description="Low complexity" evidence="9">
    <location>
        <begin position="96"/>
        <end position="114"/>
    </location>
</feature>
<protein>
    <submittedName>
        <fullName evidence="11">Alpha-(1,3)-fucosyltransferase C</fullName>
    </submittedName>
</protein>
<dbReference type="InterPro" id="IPR031481">
    <property type="entry name" value="Glyco_tran_10_N"/>
</dbReference>
<dbReference type="InterPro" id="IPR002156">
    <property type="entry name" value="RNaseH_domain"/>
</dbReference>
<comment type="subcellular location">
    <subcellularLocation>
        <location evidence="1">Golgi apparatus</location>
        <location evidence="1">Golgi stack membrane</location>
        <topology evidence="1">Single-pass type II membrane protein</topology>
    </subcellularLocation>
</comment>
<dbReference type="Gene3D" id="3.40.50.11660">
    <property type="entry name" value="Glycosyl transferase family 10, C-terminal domain"/>
    <property type="match status" value="1"/>
</dbReference>
<name>A0A6A4WVP5_AMPAM</name>
<gene>
    <name evidence="11" type="primary">FucTC_8</name>
    <name evidence="11" type="ORF">FJT64_002434</name>
</gene>
<keyword evidence="8" id="KW-0325">Glycoprotein</keyword>
<keyword evidence="11" id="KW-0808">Transferase</keyword>
<evidence type="ECO:0000256" key="2">
    <source>
        <dbReference type="ARBA" id="ARBA00004922"/>
    </source>
</evidence>
<dbReference type="GO" id="GO:0004523">
    <property type="term" value="F:RNA-DNA hybrid ribonuclease activity"/>
    <property type="evidence" value="ECO:0007669"/>
    <property type="project" value="InterPro"/>
</dbReference>
<evidence type="ECO:0000256" key="8">
    <source>
        <dbReference type="ARBA" id="ARBA00023180"/>
    </source>
</evidence>
<evidence type="ECO:0000313" key="11">
    <source>
        <dbReference type="EMBL" id="KAF0306408.1"/>
    </source>
</evidence>
<organism evidence="11 12">
    <name type="scientific">Amphibalanus amphitrite</name>
    <name type="common">Striped barnacle</name>
    <name type="synonym">Balanus amphitrite</name>
    <dbReference type="NCBI Taxonomy" id="1232801"/>
    <lineage>
        <taxon>Eukaryota</taxon>
        <taxon>Metazoa</taxon>
        <taxon>Ecdysozoa</taxon>
        <taxon>Arthropoda</taxon>
        <taxon>Crustacea</taxon>
        <taxon>Multicrustacea</taxon>
        <taxon>Cirripedia</taxon>
        <taxon>Thoracica</taxon>
        <taxon>Thoracicalcarea</taxon>
        <taxon>Balanomorpha</taxon>
        <taxon>Balanoidea</taxon>
        <taxon>Balanidae</taxon>
        <taxon>Amphibalaninae</taxon>
        <taxon>Amphibalanus</taxon>
    </lineage>
</organism>
<dbReference type="Pfam" id="PF17039">
    <property type="entry name" value="Glyco_tran_10_N"/>
    <property type="match status" value="1"/>
</dbReference>
<dbReference type="AlphaFoldDB" id="A0A6A4WVP5"/>
<dbReference type="InterPro" id="IPR036397">
    <property type="entry name" value="RNaseH_sf"/>
</dbReference>
<dbReference type="InterPro" id="IPR001503">
    <property type="entry name" value="Glyco_trans_10"/>
</dbReference>
<dbReference type="EMBL" id="VIIS01000670">
    <property type="protein sequence ID" value="KAF0306408.1"/>
    <property type="molecule type" value="Genomic_DNA"/>
</dbReference>
<keyword evidence="11" id="KW-0328">Glycosyltransferase</keyword>
<dbReference type="Proteomes" id="UP000440578">
    <property type="component" value="Unassembled WGS sequence"/>
</dbReference>
<dbReference type="PANTHER" id="PTHR48438">
    <property type="entry name" value="ALPHA-(1,3)-FUCOSYLTRANSFERASE C-RELATED"/>
    <property type="match status" value="1"/>
</dbReference>
<keyword evidence="3" id="KW-0812">Transmembrane</keyword>
<dbReference type="InterPro" id="IPR038577">
    <property type="entry name" value="GT10-like_C_sf"/>
</dbReference>
<evidence type="ECO:0000256" key="9">
    <source>
        <dbReference type="SAM" id="MobiDB-lite"/>
    </source>
</evidence>
<keyword evidence="7" id="KW-0472">Membrane</keyword>
<dbReference type="PROSITE" id="PS50879">
    <property type="entry name" value="RNASE_H_1"/>
    <property type="match status" value="1"/>
</dbReference>
<dbReference type="OrthoDB" id="427096at2759"/>
<evidence type="ECO:0000256" key="6">
    <source>
        <dbReference type="ARBA" id="ARBA00023034"/>
    </source>
</evidence>
<dbReference type="GO" id="GO:0003676">
    <property type="term" value="F:nucleic acid binding"/>
    <property type="evidence" value="ECO:0007669"/>
    <property type="project" value="InterPro"/>
</dbReference>
<keyword evidence="6" id="KW-0333">Golgi apparatus</keyword>
<evidence type="ECO:0000256" key="1">
    <source>
        <dbReference type="ARBA" id="ARBA00004447"/>
    </source>
</evidence>
<keyword evidence="12" id="KW-1185">Reference proteome</keyword>
<dbReference type="SUPFAM" id="SSF53756">
    <property type="entry name" value="UDP-Glycosyltransferase/glycogen phosphorylase"/>
    <property type="match status" value="1"/>
</dbReference>
<proteinExistence type="predicted"/>
<dbReference type="PANTHER" id="PTHR48438:SF1">
    <property type="entry name" value="ALPHA-(1,3)-FUCOSYLTRANSFERASE C-RELATED"/>
    <property type="match status" value="1"/>
</dbReference>
<evidence type="ECO:0000259" key="10">
    <source>
        <dbReference type="PROSITE" id="PS50879"/>
    </source>
</evidence>
<keyword evidence="5" id="KW-1133">Transmembrane helix</keyword>
<accession>A0A6A4WVP5</accession>
<evidence type="ECO:0000256" key="5">
    <source>
        <dbReference type="ARBA" id="ARBA00022989"/>
    </source>
</evidence>
<comment type="caution">
    <text evidence="11">The sequence shown here is derived from an EMBL/GenBank/DDBJ whole genome shotgun (WGS) entry which is preliminary data.</text>
</comment>
<dbReference type="GO" id="GO:0032580">
    <property type="term" value="C:Golgi cisterna membrane"/>
    <property type="evidence" value="ECO:0007669"/>
    <property type="project" value="UniProtKB-SubCell"/>
</dbReference>
<feature type="region of interest" description="Disordered" evidence="9">
    <location>
        <begin position="90"/>
        <end position="136"/>
    </location>
</feature>
<dbReference type="Gene3D" id="3.30.420.10">
    <property type="entry name" value="Ribonuclease H-like superfamily/Ribonuclease H"/>
    <property type="match status" value="1"/>
</dbReference>
<evidence type="ECO:0000256" key="3">
    <source>
        <dbReference type="ARBA" id="ARBA00022692"/>
    </source>
</evidence>